<dbReference type="PANTHER" id="PTHR33991:SF1">
    <property type="entry name" value="DNA REPAIR PROTEIN RECO"/>
    <property type="match status" value="1"/>
</dbReference>
<dbReference type="EMBL" id="PVUE01000028">
    <property type="protein sequence ID" value="PRZ31380.1"/>
    <property type="molecule type" value="Genomic_DNA"/>
</dbReference>
<dbReference type="SUPFAM" id="SSF57863">
    <property type="entry name" value="ArfGap/RecO-like zinc finger"/>
    <property type="match status" value="1"/>
</dbReference>
<dbReference type="RefSeq" id="WP_106351021.1">
    <property type="nucleotide sequence ID" value="NZ_PVUE01000028.1"/>
</dbReference>
<evidence type="ECO:0000313" key="10">
    <source>
        <dbReference type="EMBL" id="PRZ31380.1"/>
    </source>
</evidence>
<keyword evidence="11" id="KW-1185">Reference proteome</keyword>
<proteinExistence type="inferred from homology"/>
<dbReference type="InterPro" id="IPR012340">
    <property type="entry name" value="NA-bd_OB-fold"/>
</dbReference>
<dbReference type="GO" id="GO:0043590">
    <property type="term" value="C:bacterial nucleoid"/>
    <property type="evidence" value="ECO:0007669"/>
    <property type="project" value="TreeGrafter"/>
</dbReference>
<keyword evidence="4 8" id="KW-0227">DNA damage</keyword>
<dbReference type="InterPro" id="IPR037278">
    <property type="entry name" value="ARFGAP/RecO"/>
</dbReference>
<evidence type="ECO:0000256" key="8">
    <source>
        <dbReference type="HAMAP-Rule" id="MF_00201"/>
    </source>
</evidence>
<evidence type="ECO:0000256" key="4">
    <source>
        <dbReference type="ARBA" id="ARBA00022763"/>
    </source>
</evidence>
<sequence>MTLYRDEGVVLRLHKLGEADRIVTVLTRRTGKVRAVAKGVRRTSSRFGARLEPGSHIDAQFFLGKSLDIVTQVESIRPYGAQIVDDYPRHTAGAAILEAADRLSGEEREPSLRLYLLLIGALRSLAEKEKSPRLVLDAFLVRGMSVAGWEPALDSCARCDKPGRHRRYSVESGGTTCIACAVPRAVTVLAETPAYIEALLTGDWVEAEAAVPRVRREASGVLAAHMQWHLERSLRSLPYVEREAREAMDGTPAVEELAGRVPVDSADLAWPVTT</sequence>
<dbReference type="OrthoDB" id="9812244at2"/>
<evidence type="ECO:0000256" key="7">
    <source>
        <dbReference type="ARBA" id="ARBA00033409"/>
    </source>
</evidence>
<feature type="domain" description="DNA replication/recombination mediator RecO N-terminal" evidence="9">
    <location>
        <begin position="1"/>
        <end position="79"/>
    </location>
</feature>
<dbReference type="PANTHER" id="PTHR33991">
    <property type="entry name" value="DNA REPAIR PROTEIN RECO"/>
    <property type="match status" value="1"/>
</dbReference>
<evidence type="ECO:0000256" key="1">
    <source>
        <dbReference type="ARBA" id="ARBA00003065"/>
    </source>
</evidence>
<dbReference type="Gene3D" id="2.40.50.140">
    <property type="entry name" value="Nucleic acid-binding proteins"/>
    <property type="match status" value="1"/>
</dbReference>
<dbReference type="InterPro" id="IPR042242">
    <property type="entry name" value="RecO_C"/>
</dbReference>
<keyword evidence="5 8" id="KW-0233">DNA recombination</keyword>
<name>A0A2T0Z4W1_9ACTN</name>
<evidence type="ECO:0000256" key="2">
    <source>
        <dbReference type="ARBA" id="ARBA00007452"/>
    </source>
</evidence>
<dbReference type="Pfam" id="PF11967">
    <property type="entry name" value="RecO_N"/>
    <property type="match status" value="1"/>
</dbReference>
<accession>A0A2T0Z4W1</accession>
<dbReference type="Proteomes" id="UP000237752">
    <property type="component" value="Unassembled WGS sequence"/>
</dbReference>
<evidence type="ECO:0000313" key="11">
    <source>
        <dbReference type="Proteomes" id="UP000237752"/>
    </source>
</evidence>
<dbReference type="SUPFAM" id="SSF50249">
    <property type="entry name" value="Nucleic acid-binding proteins"/>
    <property type="match status" value="1"/>
</dbReference>
<evidence type="ECO:0000259" key="9">
    <source>
        <dbReference type="Pfam" id="PF11967"/>
    </source>
</evidence>
<dbReference type="GO" id="GO:0006310">
    <property type="term" value="P:DNA recombination"/>
    <property type="evidence" value="ECO:0007669"/>
    <property type="project" value="UniProtKB-UniRule"/>
</dbReference>
<keyword evidence="6 8" id="KW-0234">DNA repair</keyword>
<dbReference type="Pfam" id="PF02565">
    <property type="entry name" value="RecO_C"/>
    <property type="match status" value="1"/>
</dbReference>
<comment type="function">
    <text evidence="1 8">Involved in DNA repair and RecF pathway recombination.</text>
</comment>
<evidence type="ECO:0000256" key="6">
    <source>
        <dbReference type="ARBA" id="ARBA00023204"/>
    </source>
</evidence>
<evidence type="ECO:0000256" key="5">
    <source>
        <dbReference type="ARBA" id="ARBA00023172"/>
    </source>
</evidence>
<dbReference type="GO" id="GO:0006302">
    <property type="term" value="P:double-strand break repair"/>
    <property type="evidence" value="ECO:0007669"/>
    <property type="project" value="TreeGrafter"/>
</dbReference>
<gene>
    <name evidence="8" type="primary">recO</name>
    <name evidence="10" type="ORF">CLV47_12818</name>
</gene>
<dbReference type="HAMAP" id="MF_00201">
    <property type="entry name" value="RecO"/>
    <property type="match status" value="1"/>
</dbReference>
<dbReference type="InterPro" id="IPR022572">
    <property type="entry name" value="DNA_rep/recomb_RecO_N"/>
</dbReference>
<comment type="caution">
    <text evidence="10">The sequence shown here is derived from an EMBL/GenBank/DDBJ whole genome shotgun (WGS) entry which is preliminary data.</text>
</comment>
<dbReference type="Gene3D" id="1.20.1440.120">
    <property type="entry name" value="Recombination protein O, C-terminal domain"/>
    <property type="match status" value="1"/>
</dbReference>
<comment type="similarity">
    <text evidence="2 8">Belongs to the RecO family.</text>
</comment>
<organism evidence="10 11">
    <name type="scientific">Antricoccus suffuscus</name>
    <dbReference type="NCBI Taxonomy" id="1629062"/>
    <lineage>
        <taxon>Bacteria</taxon>
        <taxon>Bacillati</taxon>
        <taxon>Actinomycetota</taxon>
        <taxon>Actinomycetes</taxon>
        <taxon>Geodermatophilales</taxon>
        <taxon>Antricoccaceae</taxon>
        <taxon>Antricoccus</taxon>
    </lineage>
</organism>
<dbReference type="InterPro" id="IPR003717">
    <property type="entry name" value="RecO"/>
</dbReference>
<evidence type="ECO:0000256" key="3">
    <source>
        <dbReference type="ARBA" id="ARBA00021310"/>
    </source>
</evidence>
<dbReference type="AlphaFoldDB" id="A0A2T0Z4W1"/>
<protein>
    <recommendedName>
        <fullName evidence="3 8">DNA repair protein RecO</fullName>
    </recommendedName>
    <alternativeName>
        <fullName evidence="7 8">Recombination protein O</fullName>
    </alternativeName>
</protein>
<reference evidence="10 11" key="1">
    <citation type="submission" date="2018-03" db="EMBL/GenBank/DDBJ databases">
        <title>Genomic Encyclopedia of Archaeal and Bacterial Type Strains, Phase II (KMG-II): from individual species to whole genera.</title>
        <authorList>
            <person name="Goeker M."/>
        </authorList>
    </citation>
    <scope>NUCLEOTIDE SEQUENCE [LARGE SCALE GENOMIC DNA]</scope>
    <source>
        <strain evidence="10 11">DSM 100065</strain>
    </source>
</reference>
<dbReference type="NCBIfam" id="TIGR00613">
    <property type="entry name" value="reco"/>
    <property type="match status" value="1"/>
</dbReference>